<feature type="region of interest" description="Disordered" evidence="1">
    <location>
        <begin position="186"/>
        <end position="240"/>
    </location>
</feature>
<feature type="compositionally biased region" description="Basic and acidic residues" evidence="1">
    <location>
        <begin position="216"/>
        <end position="230"/>
    </location>
</feature>
<feature type="region of interest" description="Disordered" evidence="1">
    <location>
        <begin position="1477"/>
        <end position="1497"/>
    </location>
</feature>
<feature type="compositionally biased region" description="Polar residues" evidence="1">
    <location>
        <begin position="340"/>
        <end position="350"/>
    </location>
</feature>
<feature type="compositionally biased region" description="Gly residues" evidence="1">
    <location>
        <begin position="396"/>
        <end position="405"/>
    </location>
</feature>
<feature type="region of interest" description="Disordered" evidence="1">
    <location>
        <begin position="426"/>
        <end position="445"/>
    </location>
</feature>
<protein>
    <submittedName>
        <fullName evidence="4">TNFR-Cys domain-containing protein</fullName>
    </submittedName>
</protein>
<reference evidence="4" key="1">
    <citation type="submission" date="2016-11" db="UniProtKB">
        <authorList>
            <consortium name="WormBaseParasite"/>
        </authorList>
    </citation>
    <scope>IDENTIFICATION</scope>
</reference>
<feature type="compositionally biased region" description="Low complexity" evidence="1">
    <location>
        <begin position="186"/>
        <end position="195"/>
    </location>
</feature>
<evidence type="ECO:0000313" key="3">
    <source>
        <dbReference type="Proteomes" id="UP000095280"/>
    </source>
</evidence>
<feature type="region of interest" description="Disordered" evidence="1">
    <location>
        <begin position="327"/>
        <end position="415"/>
    </location>
</feature>
<keyword evidence="2" id="KW-1133">Transmembrane helix</keyword>
<evidence type="ECO:0000256" key="2">
    <source>
        <dbReference type="SAM" id="Phobius"/>
    </source>
</evidence>
<feature type="compositionally biased region" description="Low complexity" evidence="1">
    <location>
        <begin position="61"/>
        <end position="73"/>
    </location>
</feature>
<feature type="compositionally biased region" description="Basic and acidic residues" evidence="1">
    <location>
        <begin position="428"/>
        <end position="437"/>
    </location>
</feature>
<accession>A0A1I8IVG3</accession>
<dbReference type="WBParaSite" id="maker-uti_cns_0016848-snap-gene-0.2-mRNA-1">
    <property type="protein sequence ID" value="maker-uti_cns_0016848-snap-gene-0.2-mRNA-1"/>
    <property type="gene ID" value="maker-uti_cns_0016848-snap-gene-0.2"/>
</dbReference>
<feature type="transmembrane region" description="Helical" evidence="2">
    <location>
        <begin position="722"/>
        <end position="749"/>
    </location>
</feature>
<organism evidence="3 4">
    <name type="scientific">Macrostomum lignano</name>
    <dbReference type="NCBI Taxonomy" id="282301"/>
    <lineage>
        <taxon>Eukaryota</taxon>
        <taxon>Metazoa</taxon>
        <taxon>Spiralia</taxon>
        <taxon>Lophotrochozoa</taxon>
        <taxon>Platyhelminthes</taxon>
        <taxon>Rhabditophora</taxon>
        <taxon>Macrostomorpha</taxon>
        <taxon>Macrostomida</taxon>
        <taxon>Macrostomidae</taxon>
        <taxon>Macrostomum</taxon>
    </lineage>
</organism>
<keyword evidence="3" id="KW-1185">Reference proteome</keyword>
<keyword evidence="2" id="KW-0472">Membrane</keyword>
<evidence type="ECO:0000256" key="1">
    <source>
        <dbReference type="SAM" id="MobiDB-lite"/>
    </source>
</evidence>
<feature type="compositionally biased region" description="Basic and acidic residues" evidence="1">
    <location>
        <begin position="1015"/>
        <end position="1037"/>
    </location>
</feature>
<feature type="transmembrane region" description="Helical" evidence="2">
    <location>
        <begin position="770"/>
        <end position="788"/>
    </location>
</feature>
<evidence type="ECO:0000313" key="4">
    <source>
        <dbReference type="WBParaSite" id="maker-uti_cns_0016848-snap-gene-0.2-mRNA-1"/>
    </source>
</evidence>
<dbReference type="Proteomes" id="UP000095280">
    <property type="component" value="Unplaced"/>
</dbReference>
<proteinExistence type="predicted"/>
<sequence>LRSGPDPQVSGGRPDIPSQKTHPQPLPGGAEHGSVLQLGSPPQVADGDFGRAVPHSAADCVPQQQGQQVQRPQQVEWHRQVRPDLQVLDLRQRCPVQPVGLAHRGQLGEGLGHHGHQQVDQHNCADYHEGDVRQEAQQLQGLQADVAGGARLQQVVFPGRHCQQRPEQRLEHRPVRLEVGAGAGHHAVQGDQQAGPGAQHHQEDRGKVQHVLQHPAQRDHQGAHRSHGEDAQQGEGVPEAHGNAAGQVRLQAIQQEGGEGSGEVAEAGAGEAGGLRADQSGHVEAGGAHAGADVGAVRQAGQQPLTGGAEAGGPDEGQRQAGQIAGNGKVVQQPEEAGDQGQSARPQQAQVVHILHQVGEHEDEEQSLQRQLASANPGGAGRAADGRLGDAVAEVAGGGDPGGQQGEADGEGDGVEGVAEAGALAQRAEARVREQQVDGRQGVASGSGECQARARAACGTLRQPLLRPAAAVLPGPVQHELSGLVRQRLPQFQVGERRDQRRQEALGVQPAQARVLAQRSAQRAAAGGQAVRERQPLASLPHQVAHQLGVAAQHRPRQRRLHDQGGRQRLHVLGCAPRRLVGGLEGGEVATEHRLQLLLPPALHGQDGQSELRTSLFDSVACHNWRMRRSVSGCLLFISLVQQLPTAQSNFVRNAPCGEVDLQDQYRSLSYARLTSLCPAKQFCCYPAGGSQVATCCDDCTREVDFNPTVQPSDCLSGQRKWSMVLITLLPVLTALLPGMVAVTAVLILSMVFESGSPARLPPDRGGRRAAPACGSLWFNIFVVFFWPHQQRAGAAILPMKSQIKNATVQNSGGWPVAGRQAAQQSLANLVIGEDGHREGQGGQPPGEAHGLHAQGLVQARAVGHEGGQGGLEEQAEGHVVIPHALLEDGVLAGLADQQVGPLHDHDAGEEGRVAGVLQALALGVGLRAGWGSAEQAGGQEAVLGQDDKVHEEAAAGLDHADLAVGHADEALVNQIVVLRVARPPLHDVALGLLVGQGDGGHHVGAEVDAQDGDGAERQRHVGQDEQQEGRDLRDVGGQRVGDGLLQVVEDDAALLYAGNNGREVVVKENHVGGLLADVAAGDAHGDADRRGVVDTVARDGHDGALALAALHDDELLLRAGAGEHDLHVVAQDFVNLGRGHVAQVAAVDNAGLGLAGVHHGRVHVAILGDVLDGLVGRADDADALGDGLGGDRVVASHHDDLRRAESRIQVAGQQDSRVRIQESRIRYSGPSLTHLDTGGAALLHSVGHGGTGRVDHGHEAHEAQVHEREVLLLGVEGVSVSVLLSGQAEVAESQHPLAHAAELLAVLKALFHSSSMTTSLPLMRMCEQRSRMRSGAPFITSRKRLSPSSVLWMDTWYLLVLLKGTSHTLVFFLRYSLTPPMLSSTHLSRALSEASPLHSRLSTGLDSSPALNSARLHSMAQRLRAIHSGDDLLYSAVFCSSEVSASRMRLLHHMWATVMRFCVRVPGEQLVSSLSEASGPAVDAQGSPAPLPHLPARSPPATNSGWILSEQMVLVDPRVSTASRFFTRQFLDAIRLALVREWLQEVPWSQCQFSSPPGPNSANKEQAGCLEECAKLKTTSPKHKTLVEKKARFLVSSGFSLVYSGVRDCASDSPVRQELSTLNPCEVMIRMSAGMRSPSFTSTISPMTSSSEGTLSFWPPRRAMACLGHHFLEALHDLGGLGLLIVGEHAGDHHYE</sequence>
<keyword evidence="2" id="KW-0812">Transmembrane</keyword>
<feature type="region of interest" description="Disordered" evidence="1">
    <location>
        <begin position="1"/>
        <end position="73"/>
    </location>
</feature>
<feature type="region of interest" description="Disordered" evidence="1">
    <location>
        <begin position="1015"/>
        <end position="1038"/>
    </location>
</feature>
<name>A0A1I8IVG3_9PLAT</name>